<gene>
    <name evidence="10" type="primary">ispE</name>
    <name evidence="13" type="ORF">EVA68_04155</name>
</gene>
<dbReference type="PIRSF" id="PIRSF010376">
    <property type="entry name" value="IspE"/>
    <property type="match status" value="1"/>
</dbReference>
<evidence type="ECO:0000256" key="5">
    <source>
        <dbReference type="ARBA" id="ARBA00022741"/>
    </source>
</evidence>
<comment type="catalytic activity">
    <reaction evidence="10">
        <text>4-CDP-2-C-methyl-D-erythritol + ATP = 4-CDP-2-C-methyl-D-erythritol 2-phosphate + ADP + H(+)</text>
        <dbReference type="Rhea" id="RHEA:18437"/>
        <dbReference type="ChEBI" id="CHEBI:15378"/>
        <dbReference type="ChEBI" id="CHEBI:30616"/>
        <dbReference type="ChEBI" id="CHEBI:57823"/>
        <dbReference type="ChEBI" id="CHEBI:57919"/>
        <dbReference type="ChEBI" id="CHEBI:456216"/>
        <dbReference type="EC" id="2.7.1.148"/>
    </reaction>
</comment>
<feature type="binding site" evidence="10">
    <location>
        <begin position="89"/>
        <end position="99"/>
    </location>
    <ligand>
        <name>ATP</name>
        <dbReference type="ChEBI" id="CHEBI:30616"/>
    </ligand>
</feature>
<dbReference type="EC" id="2.7.1.148" evidence="2 10"/>
<dbReference type="PANTHER" id="PTHR43527:SF2">
    <property type="entry name" value="4-DIPHOSPHOCYTIDYL-2-C-METHYL-D-ERYTHRITOL KINASE, CHLOROPLASTIC"/>
    <property type="match status" value="1"/>
</dbReference>
<comment type="similarity">
    <text evidence="1 10">Belongs to the GHMP kinase family. IspE subfamily.</text>
</comment>
<dbReference type="InterPro" id="IPR013750">
    <property type="entry name" value="GHMP_kinase_C_dom"/>
</dbReference>
<feature type="domain" description="GHMP kinase C-terminal" evidence="12">
    <location>
        <begin position="200"/>
        <end position="250"/>
    </location>
</feature>
<comment type="pathway">
    <text evidence="10">Isoprenoid biosynthesis; isopentenyl diphosphate biosynthesis via DXP pathway; isopentenyl diphosphate from 1-deoxy-D-xylulose 5-phosphate: step 3/6.</text>
</comment>
<dbReference type="Pfam" id="PF08544">
    <property type="entry name" value="GHMP_kinases_C"/>
    <property type="match status" value="1"/>
</dbReference>
<comment type="caution">
    <text evidence="13">The sequence shown here is derived from an EMBL/GenBank/DDBJ whole genome shotgun (WGS) entry which is preliminary data.</text>
</comment>
<evidence type="ECO:0000256" key="4">
    <source>
        <dbReference type="ARBA" id="ARBA00022679"/>
    </source>
</evidence>
<feature type="active site" evidence="10">
    <location>
        <position position="10"/>
    </location>
</feature>
<dbReference type="Gene3D" id="3.30.70.890">
    <property type="entry name" value="GHMP kinase, C-terminal domain"/>
    <property type="match status" value="1"/>
</dbReference>
<dbReference type="SUPFAM" id="SSF55060">
    <property type="entry name" value="GHMP Kinase, C-terminal domain"/>
    <property type="match status" value="1"/>
</dbReference>
<dbReference type="InterPro" id="IPR014721">
    <property type="entry name" value="Ribsml_uS5_D2-typ_fold_subgr"/>
</dbReference>
<dbReference type="PANTHER" id="PTHR43527">
    <property type="entry name" value="4-DIPHOSPHOCYTIDYL-2-C-METHYL-D-ERYTHRITOL KINASE, CHLOROPLASTIC"/>
    <property type="match status" value="1"/>
</dbReference>
<keyword evidence="8 10" id="KW-0414">Isoprene biosynthesis</keyword>
<feature type="domain" description="GHMP kinase N-terminal" evidence="11">
    <location>
        <begin position="62"/>
        <end position="138"/>
    </location>
</feature>
<dbReference type="Proteomes" id="UP000316199">
    <property type="component" value="Unassembled WGS sequence"/>
</dbReference>
<evidence type="ECO:0000256" key="10">
    <source>
        <dbReference type="HAMAP-Rule" id="MF_00061"/>
    </source>
</evidence>
<evidence type="ECO:0000256" key="8">
    <source>
        <dbReference type="ARBA" id="ARBA00023229"/>
    </source>
</evidence>
<dbReference type="SUPFAM" id="SSF54211">
    <property type="entry name" value="Ribosomal protein S5 domain 2-like"/>
    <property type="match status" value="1"/>
</dbReference>
<comment type="function">
    <text evidence="10">Catalyzes the phosphorylation of the position 2 hydroxy group of 4-diphosphocytidyl-2C-methyl-D-erythritol.</text>
</comment>
<dbReference type="GO" id="GO:0005524">
    <property type="term" value="F:ATP binding"/>
    <property type="evidence" value="ECO:0007669"/>
    <property type="project" value="UniProtKB-UniRule"/>
</dbReference>
<feature type="active site" evidence="10">
    <location>
        <position position="131"/>
    </location>
</feature>
<dbReference type="GO" id="GO:0019288">
    <property type="term" value="P:isopentenyl diphosphate biosynthetic process, methylerythritol 4-phosphate pathway"/>
    <property type="evidence" value="ECO:0007669"/>
    <property type="project" value="UniProtKB-UniRule"/>
</dbReference>
<evidence type="ECO:0000256" key="3">
    <source>
        <dbReference type="ARBA" id="ARBA00017473"/>
    </source>
</evidence>
<dbReference type="GO" id="GO:0016114">
    <property type="term" value="P:terpenoid biosynthetic process"/>
    <property type="evidence" value="ECO:0007669"/>
    <property type="project" value="UniProtKB-UniRule"/>
</dbReference>
<protein>
    <recommendedName>
        <fullName evidence="3 10">4-diphosphocytidyl-2-C-methyl-D-erythritol kinase</fullName>
        <shortName evidence="10">CMK</shortName>
        <ecNumber evidence="2 10">2.7.1.148</ecNumber>
    </recommendedName>
    <alternativeName>
        <fullName evidence="9 10">4-(cytidine-5'-diphospho)-2-C-methyl-D-erythritol kinase</fullName>
    </alternativeName>
</protein>
<dbReference type="InterPro" id="IPR020568">
    <property type="entry name" value="Ribosomal_Su5_D2-typ_SF"/>
</dbReference>
<evidence type="ECO:0000313" key="14">
    <source>
        <dbReference type="Proteomes" id="UP000316199"/>
    </source>
</evidence>
<keyword evidence="4 10" id="KW-0808">Transferase</keyword>
<dbReference type="InterPro" id="IPR036554">
    <property type="entry name" value="GHMP_kinase_C_sf"/>
</dbReference>
<dbReference type="UniPathway" id="UPA00056">
    <property type="reaction ID" value="UER00094"/>
</dbReference>
<dbReference type="HAMAP" id="MF_00061">
    <property type="entry name" value="IspE"/>
    <property type="match status" value="1"/>
</dbReference>
<proteinExistence type="inferred from homology"/>
<evidence type="ECO:0000256" key="6">
    <source>
        <dbReference type="ARBA" id="ARBA00022777"/>
    </source>
</evidence>
<dbReference type="GO" id="GO:0050515">
    <property type="term" value="F:4-(cytidine 5'-diphospho)-2-C-methyl-D-erythritol kinase activity"/>
    <property type="evidence" value="ECO:0007669"/>
    <property type="project" value="UniProtKB-UniRule"/>
</dbReference>
<dbReference type="InterPro" id="IPR006204">
    <property type="entry name" value="GHMP_kinase_N_dom"/>
</dbReference>
<dbReference type="NCBIfam" id="TIGR00154">
    <property type="entry name" value="ispE"/>
    <property type="match status" value="1"/>
</dbReference>
<name>A0A520S1X9_9GAMM</name>
<evidence type="ECO:0000313" key="13">
    <source>
        <dbReference type="EMBL" id="RZO76478.1"/>
    </source>
</evidence>
<evidence type="ECO:0000256" key="2">
    <source>
        <dbReference type="ARBA" id="ARBA00012052"/>
    </source>
</evidence>
<keyword evidence="6 10" id="KW-0418">Kinase</keyword>
<dbReference type="Pfam" id="PF00288">
    <property type="entry name" value="GHMP_kinases_N"/>
    <property type="match status" value="1"/>
</dbReference>
<sequence length="280" mass="30956">MRLNLPAPAKLNLFLHVLGQRLDGYHKIQSAMCFLKLADTVSFREVKNDIRVHMEGIRQEDNLVYKAAMLLSDVADTSGVEITVHKCIPKGAGLGGGSSDAATTLHGLNLLWKLGLQEEELVKVGLQLGADVPFFLKGFNAFAEGIGEELTPIELAEAWYLILVPECNISTAQVFQSADLTRDTSPITIARFLQTEILDNDCETSVRRLYPEVGVVIDWLRQQGAARMTGTGSCIFIETNDEAEAQEILSRSVWQGFVTKSTRQSILMNALSQNRKSFQN</sequence>
<reference evidence="13 14" key="1">
    <citation type="submission" date="2019-02" db="EMBL/GenBank/DDBJ databases">
        <title>Prokaryotic population dynamics and viral predation in marine succession experiment using metagenomics: the confinement effect.</title>
        <authorList>
            <person name="Haro-Moreno J.M."/>
            <person name="Rodriguez-Valera F."/>
            <person name="Lopez-Perez M."/>
        </authorList>
    </citation>
    <scope>NUCLEOTIDE SEQUENCE [LARGE SCALE GENOMIC DNA]</scope>
    <source>
        <strain evidence="13">MED-G157</strain>
    </source>
</reference>
<keyword evidence="5 10" id="KW-0547">Nucleotide-binding</keyword>
<evidence type="ECO:0000256" key="1">
    <source>
        <dbReference type="ARBA" id="ARBA00009684"/>
    </source>
</evidence>
<keyword evidence="7 10" id="KW-0067">ATP-binding</keyword>
<evidence type="ECO:0000259" key="12">
    <source>
        <dbReference type="Pfam" id="PF08544"/>
    </source>
</evidence>
<organism evidence="13 14">
    <name type="scientific">OM182 bacterium</name>
    <dbReference type="NCBI Taxonomy" id="2510334"/>
    <lineage>
        <taxon>Bacteria</taxon>
        <taxon>Pseudomonadati</taxon>
        <taxon>Pseudomonadota</taxon>
        <taxon>Gammaproteobacteria</taxon>
        <taxon>OMG group</taxon>
        <taxon>OM182 clade</taxon>
    </lineage>
</organism>
<accession>A0A520S1X9</accession>
<dbReference type="EMBL" id="SHAG01000011">
    <property type="protein sequence ID" value="RZO76478.1"/>
    <property type="molecule type" value="Genomic_DNA"/>
</dbReference>
<dbReference type="InterPro" id="IPR004424">
    <property type="entry name" value="IspE"/>
</dbReference>
<dbReference type="AlphaFoldDB" id="A0A520S1X9"/>
<dbReference type="Gene3D" id="3.30.230.10">
    <property type="match status" value="1"/>
</dbReference>
<evidence type="ECO:0000256" key="7">
    <source>
        <dbReference type="ARBA" id="ARBA00022840"/>
    </source>
</evidence>
<evidence type="ECO:0000256" key="9">
    <source>
        <dbReference type="ARBA" id="ARBA00032554"/>
    </source>
</evidence>
<evidence type="ECO:0000259" key="11">
    <source>
        <dbReference type="Pfam" id="PF00288"/>
    </source>
</evidence>